<protein>
    <recommendedName>
        <fullName evidence="1">BTB domain-containing protein</fullName>
    </recommendedName>
</protein>
<reference evidence="2" key="1">
    <citation type="submission" date="2014-09" db="EMBL/GenBank/DDBJ databases">
        <authorList>
            <person name="Magalhaes I.L.F."/>
            <person name="Oliveira U."/>
            <person name="Santos F.R."/>
            <person name="Vidigal T.H.D.A."/>
            <person name="Brescovit A.D."/>
            <person name="Santos A.J."/>
        </authorList>
    </citation>
    <scope>NUCLEOTIDE SEQUENCE</scope>
</reference>
<dbReference type="Gene3D" id="3.30.710.10">
    <property type="entry name" value="Potassium Channel Kv1.1, Chain A"/>
    <property type="match status" value="2"/>
</dbReference>
<dbReference type="CDD" id="cd18186">
    <property type="entry name" value="BTB_POZ_ZBTB_KLHL-like"/>
    <property type="match status" value="2"/>
</dbReference>
<proteinExistence type="predicted"/>
<evidence type="ECO:0000259" key="1">
    <source>
        <dbReference type="PROSITE" id="PS50097"/>
    </source>
</evidence>
<dbReference type="Gene3D" id="1.25.40.420">
    <property type="match status" value="1"/>
</dbReference>
<dbReference type="PROSITE" id="PS50097">
    <property type="entry name" value="BTB"/>
    <property type="match status" value="2"/>
</dbReference>
<dbReference type="InterPro" id="IPR000210">
    <property type="entry name" value="BTB/POZ_dom"/>
</dbReference>
<dbReference type="SUPFAM" id="SSF54695">
    <property type="entry name" value="POZ domain"/>
    <property type="match status" value="2"/>
</dbReference>
<dbReference type="EMBL" id="GBRD01011912">
    <property type="protein sequence ID" value="JAG53912.1"/>
    <property type="molecule type" value="Transcribed_RNA"/>
</dbReference>
<organism evidence="2">
    <name type="scientific">Lygus hesperus</name>
    <name type="common">Western plant bug</name>
    <dbReference type="NCBI Taxonomy" id="30085"/>
    <lineage>
        <taxon>Eukaryota</taxon>
        <taxon>Metazoa</taxon>
        <taxon>Ecdysozoa</taxon>
        <taxon>Arthropoda</taxon>
        <taxon>Hexapoda</taxon>
        <taxon>Insecta</taxon>
        <taxon>Pterygota</taxon>
        <taxon>Neoptera</taxon>
        <taxon>Paraneoptera</taxon>
        <taxon>Hemiptera</taxon>
        <taxon>Heteroptera</taxon>
        <taxon>Panheteroptera</taxon>
        <taxon>Cimicomorpha</taxon>
        <taxon>Miridae</taxon>
        <taxon>Mirini</taxon>
        <taxon>Lygus</taxon>
    </lineage>
</organism>
<feature type="domain" description="BTB" evidence="1">
    <location>
        <begin position="32"/>
        <end position="93"/>
    </location>
</feature>
<evidence type="ECO:0000313" key="2">
    <source>
        <dbReference type="EMBL" id="JAG53912.1"/>
    </source>
</evidence>
<dbReference type="AlphaFoldDB" id="A0A0K8SKQ5"/>
<name>A0A0K8SKQ5_LYGHE</name>
<dbReference type="Pfam" id="PF00651">
    <property type="entry name" value="BTB"/>
    <property type="match status" value="2"/>
</dbReference>
<accession>A0A0K8SKQ5</accession>
<dbReference type="PANTHER" id="PTHR24413">
    <property type="entry name" value="SPECKLE-TYPE POZ PROTEIN"/>
    <property type="match status" value="1"/>
</dbReference>
<dbReference type="SMART" id="SM00225">
    <property type="entry name" value="BTB"/>
    <property type="match status" value="2"/>
</dbReference>
<feature type="domain" description="BTB" evidence="1">
    <location>
        <begin position="368"/>
        <end position="430"/>
    </location>
</feature>
<dbReference type="InterPro" id="IPR011333">
    <property type="entry name" value="SKP1/BTB/POZ_sf"/>
</dbReference>
<sequence>MTTPKPALENISRAQQRQCSNLYNFYTEGEMVDTTVEVMGFQVRLHKIVLAAHSPVFRAMFQSGMMETRTNHIKINDVEPATFQQIVHYLYNGFCPDLSRHHVEIFKFADKYDLVELAEMCEDMSSSCRDVNNAVEYLILAEMLCRDTMKNEVLDFMKPRIRFIVQQDNWVDLSLQLKTALALKYSQNVLSLVEYLIHQDQGTLTFSSQRSVNWNVDGFCFVSGNPVSSPRFHLTIKGEVVSFCFTFCRYKQSQSPIQITLLSRFAAVPLSISGTFVLHGVRRPHSSVDKTITWTQADIDAPSYVVPRRKNVMSVNMMNSGLEHAIFSSTAHVKFSFTVADSSTSRLKNHKPEQILSLQPYLNSGRFSDVTFQVDGQTFFGHRLILAALCPVFERIFRLPGHKYQITGVTANDFHVVLRYLYNNELPDPKTVEGSTLNTADICELDELFDHCERALLSAVRVESAVKTLISSHKLRACRLKNRAKFLIKHNLRTVSDQKSWNKLEEHPDLFNELLFDLASVCPLIPDDLNPPENSPIC</sequence>